<keyword evidence="1" id="KW-0175">Coiled coil</keyword>
<organism evidence="3 4">
    <name type="scientific">Fischerella major NIES-592</name>
    <dbReference type="NCBI Taxonomy" id="210994"/>
    <lineage>
        <taxon>Bacteria</taxon>
        <taxon>Bacillati</taxon>
        <taxon>Cyanobacteriota</taxon>
        <taxon>Cyanophyceae</taxon>
        <taxon>Nostocales</taxon>
        <taxon>Hapalosiphonaceae</taxon>
        <taxon>Fischerella</taxon>
    </lineage>
</organism>
<dbReference type="Gene3D" id="3.30.700.10">
    <property type="entry name" value="Glycoprotein, Type 4 Pilin"/>
    <property type="match status" value="1"/>
</dbReference>
<keyword evidence="2" id="KW-0472">Membrane</keyword>
<dbReference type="SUPFAM" id="SSF54523">
    <property type="entry name" value="Pili subunits"/>
    <property type="match status" value="1"/>
</dbReference>
<accession>A0A1U7H0E9</accession>
<keyword evidence="2" id="KW-1133">Transmembrane helix</keyword>
<feature type="coiled-coil region" evidence="1">
    <location>
        <begin position="57"/>
        <end position="84"/>
    </location>
</feature>
<dbReference type="NCBIfam" id="TIGR02532">
    <property type="entry name" value="IV_pilin_GFxxxE"/>
    <property type="match status" value="1"/>
</dbReference>
<reference evidence="3 4" key="1">
    <citation type="submission" date="2016-11" db="EMBL/GenBank/DDBJ databases">
        <title>Draft Genome Sequences of Nine Cyanobacterial Strains from Diverse Habitats.</title>
        <authorList>
            <person name="Zhu T."/>
            <person name="Hou S."/>
            <person name="Lu X."/>
            <person name="Hess W.R."/>
        </authorList>
    </citation>
    <scope>NUCLEOTIDE SEQUENCE [LARGE SCALE GENOMIC DNA]</scope>
    <source>
        <strain evidence="3 4">NIES-592</strain>
    </source>
</reference>
<evidence type="ECO:0000313" key="4">
    <source>
        <dbReference type="Proteomes" id="UP000186391"/>
    </source>
</evidence>
<gene>
    <name evidence="3" type="ORF">NIES592_09605</name>
</gene>
<proteinExistence type="predicted"/>
<dbReference type="EMBL" id="MRCA01000004">
    <property type="protein sequence ID" value="OKH14316.1"/>
    <property type="molecule type" value="Genomic_DNA"/>
</dbReference>
<dbReference type="Pfam" id="PF07963">
    <property type="entry name" value="N_methyl"/>
    <property type="match status" value="1"/>
</dbReference>
<comment type="caution">
    <text evidence="3">The sequence shown here is derived from an EMBL/GenBank/DDBJ whole genome shotgun (WGS) entry which is preliminary data.</text>
</comment>
<dbReference type="OrthoDB" id="465504at2"/>
<dbReference type="PROSITE" id="PS00409">
    <property type="entry name" value="PROKAR_NTER_METHYL"/>
    <property type="match status" value="1"/>
</dbReference>
<protein>
    <submittedName>
        <fullName evidence="3">Prepilin-type N-terminal cleavage/methylation domain-containing protein</fullName>
    </submittedName>
</protein>
<feature type="transmembrane region" description="Helical" evidence="2">
    <location>
        <begin position="33"/>
        <end position="54"/>
    </location>
</feature>
<dbReference type="Proteomes" id="UP000186391">
    <property type="component" value="Unassembled WGS sequence"/>
</dbReference>
<keyword evidence="4" id="KW-1185">Reference proteome</keyword>
<dbReference type="AlphaFoldDB" id="A0A1U7H0E9"/>
<dbReference type="InterPro" id="IPR045584">
    <property type="entry name" value="Pilin-like"/>
</dbReference>
<evidence type="ECO:0000256" key="1">
    <source>
        <dbReference type="SAM" id="Coils"/>
    </source>
</evidence>
<keyword evidence="2" id="KW-0812">Transmembrane</keyword>
<dbReference type="InterPro" id="IPR012902">
    <property type="entry name" value="N_methyl_site"/>
</dbReference>
<sequence>MCGLVVCVRLLIAQSKFDSDSTQSKAGYSLIELLAVVVIIGVLAAIAAPGWIAFVNRQRLNKANDAVLAALQEAQREAKKEKLSYSVSFKTDNNIQKFAIYRAKNSDGTNAVPNSSDWQNLLGDLDIKPGQLVIGTNITGENTSSSTVSYASNPVFSATSKPQTITFDYMGALDLTVKTKNDGLTAVQNSKIGNKGLIVAVAIAKPGNPTQATNTKRCVIVKTLLGSLQTGKDTACE</sequence>
<evidence type="ECO:0000313" key="3">
    <source>
        <dbReference type="EMBL" id="OKH14316.1"/>
    </source>
</evidence>
<evidence type="ECO:0000256" key="2">
    <source>
        <dbReference type="SAM" id="Phobius"/>
    </source>
</evidence>
<name>A0A1U7H0E9_9CYAN</name>
<dbReference type="RefSeq" id="WP_073555627.1">
    <property type="nucleotide sequence ID" value="NZ_MRCA01000004.1"/>
</dbReference>